<organism evidence="1 2">
    <name type="scientific">Crotalaria pallida</name>
    <name type="common">Smooth rattlebox</name>
    <name type="synonym">Crotalaria striata</name>
    <dbReference type="NCBI Taxonomy" id="3830"/>
    <lineage>
        <taxon>Eukaryota</taxon>
        <taxon>Viridiplantae</taxon>
        <taxon>Streptophyta</taxon>
        <taxon>Embryophyta</taxon>
        <taxon>Tracheophyta</taxon>
        <taxon>Spermatophyta</taxon>
        <taxon>Magnoliopsida</taxon>
        <taxon>eudicotyledons</taxon>
        <taxon>Gunneridae</taxon>
        <taxon>Pentapetalae</taxon>
        <taxon>rosids</taxon>
        <taxon>fabids</taxon>
        <taxon>Fabales</taxon>
        <taxon>Fabaceae</taxon>
        <taxon>Papilionoideae</taxon>
        <taxon>50 kb inversion clade</taxon>
        <taxon>genistoids sensu lato</taxon>
        <taxon>core genistoids</taxon>
        <taxon>Crotalarieae</taxon>
        <taxon>Crotalaria</taxon>
    </lineage>
</organism>
<gene>
    <name evidence="1" type="ORF">RIF29_02065</name>
</gene>
<keyword evidence="2" id="KW-1185">Reference proteome</keyword>
<evidence type="ECO:0000313" key="2">
    <source>
        <dbReference type="Proteomes" id="UP001372338"/>
    </source>
</evidence>
<dbReference type="Proteomes" id="UP001372338">
    <property type="component" value="Unassembled WGS sequence"/>
</dbReference>
<comment type="caution">
    <text evidence="1">The sequence shown here is derived from an EMBL/GenBank/DDBJ whole genome shotgun (WGS) entry which is preliminary data.</text>
</comment>
<reference evidence="1 2" key="1">
    <citation type="submission" date="2024-01" db="EMBL/GenBank/DDBJ databases">
        <title>The genomes of 5 underutilized Papilionoideae crops provide insights into root nodulation and disease resistanc.</title>
        <authorList>
            <person name="Yuan L."/>
        </authorList>
    </citation>
    <scope>NUCLEOTIDE SEQUENCE [LARGE SCALE GENOMIC DNA]</scope>
    <source>
        <strain evidence="1">ZHUSHIDOU_FW_LH</strain>
        <tissue evidence="1">Leaf</tissue>
    </source>
</reference>
<dbReference type="EMBL" id="JAYWIO010000001">
    <property type="protein sequence ID" value="KAK7288599.1"/>
    <property type="molecule type" value="Genomic_DNA"/>
</dbReference>
<dbReference type="Gene3D" id="3.40.50.2000">
    <property type="entry name" value="Glycogen Phosphorylase B"/>
    <property type="match status" value="1"/>
</dbReference>
<protein>
    <submittedName>
        <fullName evidence="1">Uncharacterized protein</fullName>
    </submittedName>
</protein>
<dbReference type="AlphaFoldDB" id="A0AAN9IYT0"/>
<sequence>MPNNIRFATIPNGVVPLDTQITNDVPGFFQATLTNLDVPFEKILDQLEPPVTAIIGDVELKFLVANSLTRNRRLTVDLLDSDYEEHINGISSAQLADLQAVLHGNDLSFMQLELECISTVSKADCLIVKN</sequence>
<proteinExistence type="predicted"/>
<accession>A0AAN9IYT0</accession>
<name>A0AAN9IYT0_CROPI</name>
<evidence type="ECO:0000313" key="1">
    <source>
        <dbReference type="EMBL" id="KAK7288599.1"/>
    </source>
</evidence>